<gene>
    <name evidence="2" type="ORF">BN1211_6268</name>
    <name evidence="3" type="ORF">CYBJADRAFT_31653</name>
</gene>
<dbReference type="Proteomes" id="UP000038830">
    <property type="component" value="Unassembled WGS sequence"/>
</dbReference>
<feature type="compositionally biased region" description="Basic and acidic residues" evidence="1">
    <location>
        <begin position="168"/>
        <end position="181"/>
    </location>
</feature>
<evidence type="ECO:0000313" key="2">
    <source>
        <dbReference type="EMBL" id="CEP25244.1"/>
    </source>
</evidence>
<organism evidence="2 4">
    <name type="scientific">Cyberlindnera jadinii (strain ATCC 18201 / CBS 1600 / BCRC 20928 / JCM 3617 / NBRC 0987 / NRRL Y-1542)</name>
    <name type="common">Torula yeast</name>
    <name type="synonym">Candida utilis</name>
    <dbReference type="NCBI Taxonomy" id="983966"/>
    <lineage>
        <taxon>Eukaryota</taxon>
        <taxon>Fungi</taxon>
        <taxon>Dikarya</taxon>
        <taxon>Ascomycota</taxon>
        <taxon>Saccharomycotina</taxon>
        <taxon>Saccharomycetes</taxon>
        <taxon>Phaffomycetales</taxon>
        <taxon>Phaffomycetaceae</taxon>
        <taxon>Cyberlindnera</taxon>
    </lineage>
</organism>
<feature type="compositionally biased region" description="Polar residues" evidence="1">
    <location>
        <begin position="352"/>
        <end position="361"/>
    </location>
</feature>
<reference evidence="4" key="2">
    <citation type="journal article" date="2015" name="J. Biotechnol.">
        <title>The structure of the Cyberlindnera jadinii genome and its relation to Candida utilis analyzed by the occurrence of single nucleotide polymorphisms.</title>
        <authorList>
            <person name="Rupp O."/>
            <person name="Brinkrolf K."/>
            <person name="Buerth C."/>
            <person name="Kunigo M."/>
            <person name="Schneider J."/>
            <person name="Jaenicke S."/>
            <person name="Goesmann A."/>
            <person name="Puehler A."/>
            <person name="Jaeger K.-E."/>
            <person name="Ernst J.F."/>
        </authorList>
    </citation>
    <scope>NUCLEOTIDE SEQUENCE [LARGE SCALE GENOMIC DNA]</scope>
    <source>
        <strain evidence="4">ATCC 18201 / CBS 1600 / BCRC 20928 / JCM 3617 / NBRC 0987 / NRRL Y-1542</strain>
    </source>
</reference>
<feature type="region of interest" description="Disordered" evidence="1">
    <location>
        <begin position="632"/>
        <end position="668"/>
    </location>
</feature>
<feature type="compositionally biased region" description="Polar residues" evidence="1">
    <location>
        <begin position="219"/>
        <end position="229"/>
    </location>
</feature>
<dbReference type="Proteomes" id="UP000094389">
    <property type="component" value="Unassembled WGS sequence"/>
</dbReference>
<feature type="compositionally biased region" description="Basic and acidic residues" evidence="1">
    <location>
        <begin position="121"/>
        <end position="138"/>
    </location>
</feature>
<feature type="compositionally biased region" description="Polar residues" evidence="1">
    <location>
        <begin position="483"/>
        <end position="493"/>
    </location>
</feature>
<dbReference type="EMBL" id="KV453940">
    <property type="protein sequence ID" value="ODV71522.1"/>
    <property type="molecule type" value="Genomic_DNA"/>
</dbReference>
<accession>A0A0H5CLB7</accession>
<feature type="compositionally biased region" description="Polar residues" evidence="1">
    <location>
        <begin position="300"/>
        <end position="312"/>
    </location>
</feature>
<accession>A0A1E4RW60</accession>
<evidence type="ECO:0000313" key="5">
    <source>
        <dbReference type="Proteomes" id="UP000094389"/>
    </source>
</evidence>
<feature type="compositionally biased region" description="Acidic residues" evidence="1">
    <location>
        <begin position="576"/>
        <end position="591"/>
    </location>
</feature>
<feature type="compositionally biased region" description="Pro residues" evidence="1">
    <location>
        <begin position="49"/>
        <end position="58"/>
    </location>
</feature>
<evidence type="ECO:0000313" key="3">
    <source>
        <dbReference type="EMBL" id="ODV71522.1"/>
    </source>
</evidence>
<dbReference type="EMBL" id="CDQK01000007">
    <property type="protein sequence ID" value="CEP25244.1"/>
    <property type="molecule type" value="Genomic_DNA"/>
</dbReference>
<reference evidence="3 5" key="3">
    <citation type="journal article" date="2016" name="Proc. Natl. Acad. Sci. U.S.A.">
        <title>Comparative genomics of biotechnologically important yeasts.</title>
        <authorList>
            <person name="Riley R."/>
            <person name="Haridas S."/>
            <person name="Wolfe K.H."/>
            <person name="Lopes M.R."/>
            <person name="Hittinger C.T."/>
            <person name="Goeker M."/>
            <person name="Salamov A.A."/>
            <person name="Wisecaver J.H."/>
            <person name="Long T.M."/>
            <person name="Calvey C.H."/>
            <person name="Aerts A.L."/>
            <person name="Barry K.W."/>
            <person name="Choi C."/>
            <person name="Clum A."/>
            <person name="Coughlan A.Y."/>
            <person name="Deshpande S."/>
            <person name="Douglass A.P."/>
            <person name="Hanson S.J."/>
            <person name="Klenk H.-P."/>
            <person name="LaButti K.M."/>
            <person name="Lapidus A."/>
            <person name="Lindquist E.A."/>
            <person name="Lipzen A.M."/>
            <person name="Meier-Kolthoff J.P."/>
            <person name="Ohm R.A."/>
            <person name="Otillar R.P."/>
            <person name="Pangilinan J.L."/>
            <person name="Peng Y."/>
            <person name="Rokas A."/>
            <person name="Rosa C.A."/>
            <person name="Scheuner C."/>
            <person name="Sibirny A.A."/>
            <person name="Slot J.C."/>
            <person name="Stielow J.B."/>
            <person name="Sun H."/>
            <person name="Kurtzman C.P."/>
            <person name="Blackwell M."/>
            <person name="Grigoriev I.V."/>
            <person name="Jeffries T.W."/>
        </authorList>
    </citation>
    <scope>NUCLEOTIDE SEQUENCE [LARGE SCALE GENOMIC DNA]</scope>
    <source>
        <strain evidence="5">ATCC 18201 / CBS 1600 / BCRC 20928 / JCM 3617 / NBRC 0987 / NRRL Y-1542</strain>
        <strain evidence="3">NRRL Y-1542</strain>
    </source>
</reference>
<dbReference type="AlphaFoldDB" id="A0A0H5CLB7"/>
<feature type="compositionally biased region" description="Basic and acidic residues" evidence="1">
    <location>
        <begin position="334"/>
        <end position="347"/>
    </location>
</feature>
<reference evidence="2" key="1">
    <citation type="submission" date="2014-12" db="EMBL/GenBank/DDBJ databases">
        <authorList>
            <person name="Jaenicke S."/>
        </authorList>
    </citation>
    <scope>NUCLEOTIDE SEQUENCE [LARGE SCALE GENOMIC DNA]</scope>
    <source>
        <strain evidence="2">CBS1600</strain>
    </source>
</reference>
<feature type="compositionally biased region" description="Basic residues" evidence="1">
    <location>
        <begin position="648"/>
        <end position="660"/>
    </location>
</feature>
<feature type="compositionally biased region" description="Polar residues" evidence="1">
    <location>
        <begin position="632"/>
        <end position="647"/>
    </location>
</feature>
<feature type="region of interest" description="Disordered" evidence="1">
    <location>
        <begin position="1"/>
        <end position="312"/>
    </location>
</feature>
<keyword evidence="5" id="KW-1185">Reference proteome</keyword>
<protein>
    <submittedName>
        <fullName evidence="2">Uncharacterized protein</fullName>
    </submittedName>
</protein>
<feature type="compositionally biased region" description="Basic and acidic residues" evidence="1">
    <location>
        <begin position="234"/>
        <end position="244"/>
    </location>
</feature>
<dbReference type="OMA" id="SAYNYEM"/>
<dbReference type="OrthoDB" id="3981264at2759"/>
<sequence>MTTKIEMDPSVEDFFARIKELEREDEQERKQERKQEKSNMTEDTTGAPAKPPRPPRPSRPVIDEFDDDDDDEEDNIPLSVDELVYESAYNYDKSNKTTDEGEAPPLPSRTRTGLTRHSHKKYDDLEIVRFDDYVSEKKPYRHREQHAVYKSHSNRGGDASSSPKPSKTKYELSETEKRDIDSVINGLIGDNPGGHTVGKKDEEEEEVKPRLPSRRKTSELNSARASSPLSGPFDHPDDNVKENKPQLPRRTLEPMSIPKPKPAVKPKSSTVVRAERLEPSKPTTARPKPPAVKPKGQWLKSPSTLHQGVSTKPNYTIEKIANETTWLESAKNNPRLERHTHTVDKPKVNPIPHSSSNTLSKVEQANEQAQAEREKNLQELNSPKLNHVRHTPPPPKLKPKPAAELIETIVLKKVRPTPINSSNEETDAHDMSRPKLKPAVPVRKPSTKIPEAMQASKKLKPPVPVRKPSAKVPEAISHKGNLKASTDSKQNSSYEEKDSVPEALKKVTALKPPPPARKPSTKQLEALEVLNSLKKKEPPQVKPKPRVVSESKQILAAQLKGLKSVKADPPTRNSSEYDESDCEQTVESEESSDPRRAIIERVLQRSQTAPIRLPIADNSINDKPRVFKKASTFDSAQLQSTESLNHLTKTRSRGPKRRVPTKNNFSNT</sequence>
<proteinExistence type="predicted"/>
<evidence type="ECO:0000256" key="1">
    <source>
        <dbReference type="SAM" id="MobiDB-lite"/>
    </source>
</evidence>
<feature type="compositionally biased region" description="Basic and acidic residues" evidence="1">
    <location>
        <begin position="14"/>
        <end position="40"/>
    </location>
</feature>
<evidence type="ECO:0000313" key="4">
    <source>
        <dbReference type="Proteomes" id="UP000038830"/>
    </source>
</evidence>
<feature type="compositionally biased region" description="Acidic residues" evidence="1">
    <location>
        <begin position="63"/>
        <end position="75"/>
    </location>
</feature>
<name>A0A0H5CLB7_CYBJN</name>
<feature type="compositionally biased region" description="Basic and acidic residues" evidence="1">
    <location>
        <begin position="494"/>
        <end position="505"/>
    </location>
</feature>
<feature type="region of interest" description="Disordered" evidence="1">
    <location>
        <begin position="326"/>
        <end position="596"/>
    </location>
</feature>